<dbReference type="Pfam" id="PF11716">
    <property type="entry name" value="MDMPI_N"/>
    <property type="match status" value="1"/>
</dbReference>
<evidence type="ECO:0000259" key="1">
    <source>
        <dbReference type="Pfam" id="PF11716"/>
    </source>
</evidence>
<dbReference type="PATRIC" id="fig|698760.3.peg.7686"/>
<accession>L7EWP1</accession>
<gene>
    <name evidence="2" type="ORF">STRTUCAR8_06959</name>
</gene>
<name>L7EWP1_STRT8</name>
<sequence length="222" mass="23479">MDPFSRSWTALRTAVAALPDEDFERPSGCTGWLVRDLVCHLVIDAQDVLITLVTPAPDREPTVDAVAYWDVLPEPPTGDDPLDALIPRLAAAYCDPELLKFHLDDVGSAAGRAARLADPAARVSTRDEVLTVGDYLSAYVLEWTLHHLDLVAHLPAATDPPAETLAAARALLEAIGGAPFPAALSDKDALLIGTGRRTPTNAETAALGLGVDLAARLPLILG</sequence>
<feature type="domain" description="Mycothiol-dependent maleylpyruvate isomerase metal-binding" evidence="1">
    <location>
        <begin position="5"/>
        <end position="150"/>
    </location>
</feature>
<dbReference type="EMBL" id="AEJB01000515">
    <property type="protein sequence ID" value="ELP63457.1"/>
    <property type="molecule type" value="Genomic_DNA"/>
</dbReference>
<dbReference type="GO" id="GO:0046872">
    <property type="term" value="F:metal ion binding"/>
    <property type="evidence" value="ECO:0007669"/>
    <property type="project" value="InterPro"/>
</dbReference>
<dbReference type="SUPFAM" id="SSF109854">
    <property type="entry name" value="DinB/YfiT-like putative metalloenzymes"/>
    <property type="match status" value="1"/>
</dbReference>
<dbReference type="Gene3D" id="1.20.120.450">
    <property type="entry name" value="dinb family like domain"/>
    <property type="match status" value="1"/>
</dbReference>
<dbReference type="InterPro" id="IPR024344">
    <property type="entry name" value="MDMPI_metal-binding"/>
</dbReference>
<comment type="caution">
    <text evidence="2">The sequence shown here is derived from an EMBL/GenBank/DDBJ whole genome shotgun (WGS) entry which is preliminary data.</text>
</comment>
<organism evidence="2 3">
    <name type="scientific">Streptomyces turgidiscabies (strain Car8)</name>
    <dbReference type="NCBI Taxonomy" id="698760"/>
    <lineage>
        <taxon>Bacteria</taxon>
        <taxon>Bacillati</taxon>
        <taxon>Actinomycetota</taxon>
        <taxon>Actinomycetes</taxon>
        <taxon>Kitasatosporales</taxon>
        <taxon>Streptomycetaceae</taxon>
        <taxon>Streptomyces</taxon>
    </lineage>
</organism>
<dbReference type="RefSeq" id="WP_006381600.1">
    <property type="nucleotide sequence ID" value="NZ_AEJB01000515.1"/>
</dbReference>
<dbReference type="Proteomes" id="UP000010931">
    <property type="component" value="Unassembled WGS sequence"/>
</dbReference>
<dbReference type="AlphaFoldDB" id="L7EWP1"/>
<reference evidence="2 3" key="1">
    <citation type="journal article" date="2011" name="Plasmid">
        <title>Streptomyces turgidiscabies Car8 contains a modular pathogenicity island that shares virulence genes with other actinobacterial plant pathogens.</title>
        <authorList>
            <person name="Huguet-Tapia J.C."/>
            <person name="Badger J.H."/>
            <person name="Loria R."/>
            <person name="Pettis G.S."/>
        </authorList>
    </citation>
    <scope>NUCLEOTIDE SEQUENCE [LARGE SCALE GENOMIC DNA]</scope>
    <source>
        <strain evidence="2 3">Car8</strain>
    </source>
</reference>
<proteinExistence type="predicted"/>
<dbReference type="GeneID" id="97405264"/>
<keyword evidence="3" id="KW-1185">Reference proteome</keyword>
<dbReference type="InterPro" id="IPR034660">
    <property type="entry name" value="DinB/YfiT-like"/>
</dbReference>
<evidence type="ECO:0000313" key="3">
    <source>
        <dbReference type="Proteomes" id="UP000010931"/>
    </source>
</evidence>
<protein>
    <submittedName>
        <fullName evidence="2">TIGR03083 family protein</fullName>
    </submittedName>
</protein>
<dbReference type="STRING" id="85558.T45_01497"/>
<evidence type="ECO:0000313" key="2">
    <source>
        <dbReference type="EMBL" id="ELP63457.1"/>
    </source>
</evidence>